<comment type="caution">
    <text evidence="2">The sequence shown here is derived from an EMBL/GenBank/DDBJ whole genome shotgun (WGS) entry which is preliminary data.</text>
</comment>
<protein>
    <submittedName>
        <fullName evidence="2">Uncharacterized protein</fullName>
    </submittedName>
</protein>
<gene>
    <name evidence="2" type="ORF">DR950_35260</name>
</gene>
<proteinExistence type="predicted"/>
<reference evidence="2 3" key="1">
    <citation type="submission" date="2018-08" db="EMBL/GenBank/DDBJ databases">
        <title>Diversity &amp; Physiological Properties of Lignin-Decomposing Actinobacteria from Soil.</title>
        <authorList>
            <person name="Roh S.G."/>
            <person name="Kim S.B."/>
        </authorList>
    </citation>
    <scope>NUCLEOTIDE SEQUENCE [LARGE SCALE GENOMIC DNA]</scope>
    <source>
        <strain evidence="2 3">MMS17-GH009</strain>
    </source>
</reference>
<keyword evidence="3" id="KW-1185">Reference proteome</keyword>
<evidence type="ECO:0000313" key="2">
    <source>
        <dbReference type="EMBL" id="RGD62312.1"/>
    </source>
</evidence>
<evidence type="ECO:0000256" key="1">
    <source>
        <dbReference type="SAM" id="MobiDB-lite"/>
    </source>
</evidence>
<organism evidence="2 3">
    <name type="scientific">Kitasatospora xanthocidica</name>
    <dbReference type="NCBI Taxonomy" id="83382"/>
    <lineage>
        <taxon>Bacteria</taxon>
        <taxon>Bacillati</taxon>
        <taxon>Actinomycetota</taxon>
        <taxon>Actinomycetes</taxon>
        <taxon>Kitasatosporales</taxon>
        <taxon>Streptomycetaceae</taxon>
        <taxon>Kitasatospora</taxon>
    </lineage>
</organism>
<dbReference type="Proteomes" id="UP000263377">
    <property type="component" value="Unassembled WGS sequence"/>
</dbReference>
<dbReference type="AlphaFoldDB" id="A0A373A3T0"/>
<accession>A0A373A3T0</accession>
<sequence length="203" mass="21991">MGRTNPWTADPRTALAEAGLVLVGGWTEPEGLVPPFLTGQAPGCPPEEGRVDAVLDVLDPLLHEKANADWYRLSVEGGLFSATDRRFLLSLGPEDGPGRARWHCVELRAEWDVMGRGAAGPLGSAFCRPEFRMLSLDGGVLCFGTTWEHAISTSVLTAPNRSRVLWRFAAWVAQGALDDPDDPDEPPLGPVARRWLDGLPGRT</sequence>
<evidence type="ECO:0000313" key="3">
    <source>
        <dbReference type="Proteomes" id="UP000263377"/>
    </source>
</evidence>
<feature type="region of interest" description="Disordered" evidence="1">
    <location>
        <begin position="177"/>
        <end position="203"/>
    </location>
</feature>
<dbReference type="EMBL" id="QVIG01000001">
    <property type="protein sequence ID" value="RGD62312.1"/>
    <property type="molecule type" value="Genomic_DNA"/>
</dbReference>
<name>A0A373A3T0_9ACTN</name>